<organism evidence="1 2">
    <name type="scientific">Falsirhodobacter algicola</name>
    <dbReference type="NCBI Taxonomy" id="2692330"/>
    <lineage>
        <taxon>Bacteria</taxon>
        <taxon>Pseudomonadati</taxon>
        <taxon>Pseudomonadota</taxon>
        <taxon>Alphaproteobacteria</taxon>
        <taxon>Rhodobacterales</taxon>
        <taxon>Paracoccaceae</taxon>
        <taxon>Falsirhodobacter</taxon>
    </lineage>
</organism>
<dbReference type="AlphaFoldDB" id="A0A8J8SL68"/>
<proteinExistence type="predicted"/>
<dbReference type="EMBL" id="CP047289">
    <property type="protein sequence ID" value="QUS36730.1"/>
    <property type="molecule type" value="Genomic_DNA"/>
</dbReference>
<evidence type="ECO:0000313" key="1">
    <source>
        <dbReference type="EMBL" id="QUS36730.1"/>
    </source>
</evidence>
<protein>
    <recommendedName>
        <fullName evidence="3">Anti-sigma factor NepR domain-containing protein</fullName>
    </recommendedName>
</protein>
<evidence type="ECO:0008006" key="3">
    <source>
        <dbReference type="Google" id="ProtNLM"/>
    </source>
</evidence>
<gene>
    <name evidence="1" type="ORF">GR316_10930</name>
</gene>
<accession>A0A8J8SL68</accession>
<dbReference type="RefSeq" id="WP_211783951.1">
    <property type="nucleotide sequence ID" value="NZ_CP047289.1"/>
</dbReference>
<sequence length="55" mass="5818">MQAQDVPAQDLDEDLSQLAADLLAALKDEPVPPAILDLAARLQAALRAVPVDEPD</sequence>
<reference evidence="1" key="1">
    <citation type="submission" date="2020-01" db="EMBL/GenBank/DDBJ databases">
        <authorList>
            <person name="Yang Y."/>
            <person name="Kwon Y.M."/>
        </authorList>
    </citation>
    <scope>NUCLEOTIDE SEQUENCE</scope>
    <source>
        <strain evidence="1">PG104</strain>
    </source>
</reference>
<dbReference type="Proteomes" id="UP000679284">
    <property type="component" value="Chromosome"/>
</dbReference>
<name>A0A8J8SL68_9RHOB</name>
<keyword evidence="2" id="KW-1185">Reference proteome</keyword>
<evidence type="ECO:0000313" key="2">
    <source>
        <dbReference type="Proteomes" id="UP000679284"/>
    </source>
</evidence>
<dbReference type="KEGG" id="fap:GR316_10930"/>